<evidence type="ECO:0000313" key="1">
    <source>
        <dbReference type="EMBL" id="EFM41672.1"/>
    </source>
</evidence>
<evidence type="ECO:0000313" key="2">
    <source>
        <dbReference type="Proteomes" id="UP000003323"/>
    </source>
</evidence>
<proteinExistence type="predicted"/>
<gene>
    <name evidence="1" type="ORF">HMPREF0168_1065</name>
</gene>
<protein>
    <submittedName>
        <fullName evidence="1">Uncharacterized protein</fullName>
    </submittedName>
</protein>
<organism evidence="1 2">
    <name type="scientific">Bifidobacterium dentium ATCC 27679</name>
    <dbReference type="NCBI Taxonomy" id="871562"/>
    <lineage>
        <taxon>Bacteria</taxon>
        <taxon>Bacillati</taxon>
        <taxon>Actinomycetota</taxon>
        <taxon>Actinomycetes</taxon>
        <taxon>Bifidobacteriales</taxon>
        <taxon>Bifidobacteriaceae</taxon>
        <taxon>Bifidobacterium</taxon>
    </lineage>
</organism>
<dbReference type="HOGENOM" id="CLU_2894976_0_0_11"/>
<accession>E0Q7F7</accession>
<dbReference type="EMBL" id="AEEQ01000009">
    <property type="protein sequence ID" value="EFM41672.1"/>
    <property type="molecule type" value="Genomic_DNA"/>
</dbReference>
<comment type="caution">
    <text evidence="1">The sequence shown here is derived from an EMBL/GenBank/DDBJ whole genome shotgun (WGS) entry which is preliminary data.</text>
</comment>
<reference evidence="1 2" key="1">
    <citation type="submission" date="2010-08" db="EMBL/GenBank/DDBJ databases">
        <authorList>
            <person name="Muzny D."/>
            <person name="Qin X."/>
            <person name="Deng J."/>
            <person name="Jiang H."/>
            <person name="Liu Y."/>
            <person name="Qu J."/>
            <person name="Song X.-Z."/>
            <person name="Zhang L."/>
            <person name="Thornton R."/>
            <person name="Coyle M."/>
            <person name="Francisco L."/>
            <person name="Jackson L."/>
            <person name="Javaid M."/>
            <person name="Korchina V."/>
            <person name="Kovar C."/>
            <person name="Mata R."/>
            <person name="Mathew T."/>
            <person name="Ngo R."/>
            <person name="Nguyen L."/>
            <person name="Nguyen N."/>
            <person name="Okwuonu G."/>
            <person name="Ongeri F."/>
            <person name="Pham C."/>
            <person name="Simmons D."/>
            <person name="Wilczek-Boney K."/>
            <person name="Hale W."/>
            <person name="Jakkamsetti A."/>
            <person name="Pham P."/>
            <person name="Ruth R."/>
            <person name="San Lucas F."/>
            <person name="Warren J."/>
            <person name="Zhang J."/>
            <person name="Zhao Z."/>
            <person name="Zhou C."/>
            <person name="Zhu D."/>
            <person name="Lee S."/>
            <person name="Bess C."/>
            <person name="Blankenburg K."/>
            <person name="Forbes L."/>
            <person name="Fu Q."/>
            <person name="Gubbala S."/>
            <person name="Hirani K."/>
            <person name="Jayaseelan J.C."/>
            <person name="Lara F."/>
            <person name="Munidasa M."/>
            <person name="Palculict T."/>
            <person name="Patil S."/>
            <person name="Pu L.-L."/>
            <person name="Saada N."/>
            <person name="Tang L."/>
            <person name="Weissenberger G."/>
            <person name="Zhu Y."/>
            <person name="Hemphill L."/>
            <person name="Shang Y."/>
            <person name="Youmans B."/>
            <person name="Ayvaz T."/>
            <person name="Ross M."/>
            <person name="Santibanez J."/>
            <person name="Aqrawi P."/>
            <person name="Gross S."/>
            <person name="Joshi V."/>
            <person name="Fowler G."/>
            <person name="Nazareth L."/>
            <person name="Reid J."/>
            <person name="Worley K."/>
            <person name="Petrosino J."/>
            <person name="Highlander S."/>
            <person name="Gibbs R."/>
        </authorList>
    </citation>
    <scope>NUCLEOTIDE SEQUENCE [LARGE SCALE GENOMIC DNA]</scope>
    <source>
        <strain evidence="1 2">ATCC 27679</strain>
    </source>
</reference>
<sequence length="62" mass="6990">MVGWRTMTYQLLSEEGGSCGTYPTYRAAVQHALYGANQFHNAYTIYDLDDEEEIITIGGTHE</sequence>
<dbReference type="Proteomes" id="UP000003323">
    <property type="component" value="Unassembled WGS sequence"/>
</dbReference>
<dbReference type="AlphaFoldDB" id="E0Q7F7"/>
<name>E0Q7F7_9BIFI</name>